<dbReference type="Pfam" id="PF01493">
    <property type="entry name" value="GXGXG"/>
    <property type="match status" value="1"/>
</dbReference>
<dbReference type="GO" id="GO:0046914">
    <property type="term" value="F:transition metal ion binding"/>
    <property type="evidence" value="ECO:0007669"/>
    <property type="project" value="InterPro"/>
</dbReference>
<keyword evidence="3" id="KW-1185">Reference proteome</keyword>
<sequence length="271" mass="29129">MKVFTLTVQTSPAQRIDVSPLIPRNLSGLSKTEIRSLLLVAGNRRLRVDEIFKVSEGDTNYLIFDGETNKLDYIGKDLTGGRIEVQGSCGSYIGIGMKTGQINIYGNTNAFAACEMKGGLLKINGDSGDFLGSPRLGSNVGMVGGTVIVTGNVGDRAGNQMRRGNLLIEGNTGDYLGSGMIAGTIAVLGKTGIYLGYNMKRGTLLLWQSPNKLSATFNDCGTHTLGFLSFMLASYKNLETQFGDPNKIIQRVHRYCGDMANLGRGEILIKV</sequence>
<evidence type="ECO:0000313" key="2">
    <source>
        <dbReference type="EMBL" id="BAW79377.1"/>
    </source>
</evidence>
<organism evidence="2 3">
    <name type="scientific">Candidatus Nitrosoglobus terrae</name>
    <dbReference type="NCBI Taxonomy" id="1630141"/>
    <lineage>
        <taxon>Bacteria</taxon>
        <taxon>Pseudomonadati</taxon>
        <taxon>Pseudomonadota</taxon>
        <taxon>Gammaproteobacteria</taxon>
        <taxon>Chromatiales</taxon>
        <taxon>Chromatiaceae</taxon>
        <taxon>Candidatus Nitrosoglobus</taxon>
    </lineage>
</organism>
<dbReference type="PANTHER" id="PTHR39673:SF5">
    <property type="entry name" value="TUNGSTEN-CONTAINING FORMYLMETHANOFURAN DEHYDROGENASE 2 SUBUNIT C"/>
    <property type="match status" value="1"/>
</dbReference>
<feature type="domain" description="Glutamate synthase alpha subunit C-terminal" evidence="1">
    <location>
        <begin position="83"/>
        <end position="218"/>
    </location>
</feature>
<dbReference type="NCBIfam" id="TIGR03122">
    <property type="entry name" value="one_C_dehyd_C"/>
    <property type="match status" value="1"/>
</dbReference>
<dbReference type="Proteomes" id="UP000243679">
    <property type="component" value="Chromosome"/>
</dbReference>
<proteinExistence type="predicted"/>
<reference evidence="2 3" key="1">
    <citation type="journal article" date="2017" name="ISME J.">
        <title>An acid-tolerant ammonia-oxidizing ?-proteobacterium from soil.</title>
        <authorList>
            <person name="Hayatsu M."/>
            <person name="Tago K."/>
            <person name="Uchiyama I."/>
            <person name="Toyoda A."/>
            <person name="Wang Y."/>
            <person name="Shimomura Y."/>
            <person name="Okubo T."/>
            <person name="Kurisu F."/>
            <person name="Hirono Y."/>
            <person name="Nonaka K."/>
            <person name="Akiyama H."/>
            <person name="Itoh T."/>
            <person name="Takami H."/>
        </authorList>
    </citation>
    <scope>NUCLEOTIDE SEQUENCE [LARGE SCALE GENOMIC DNA]</scope>
    <source>
        <strain evidence="2 3">TAO100</strain>
    </source>
</reference>
<dbReference type="InterPro" id="IPR036485">
    <property type="entry name" value="Glu_synth_asu_C_sf"/>
</dbReference>
<dbReference type="InterPro" id="IPR017550">
    <property type="entry name" value="Formylmethanofuran_DH_suC"/>
</dbReference>
<evidence type="ECO:0000313" key="3">
    <source>
        <dbReference type="Proteomes" id="UP000243679"/>
    </source>
</evidence>
<dbReference type="EMBL" id="AP014836">
    <property type="protein sequence ID" value="BAW79377.1"/>
    <property type="molecule type" value="Genomic_DNA"/>
</dbReference>
<dbReference type="AlphaFoldDB" id="A0A1Q2SJS5"/>
<dbReference type="KEGG" id="ntt:TAO_0007"/>
<dbReference type="SUPFAM" id="SSF69336">
    <property type="entry name" value="Alpha subunit of glutamate synthase, C-terminal domain"/>
    <property type="match status" value="1"/>
</dbReference>
<dbReference type="PANTHER" id="PTHR39673">
    <property type="entry name" value="TUNGSTEN FORMYLMETHANOFURAN DEHYDROGENASE, SUBUNIT C (FWDC)"/>
    <property type="match status" value="1"/>
</dbReference>
<dbReference type="InterPro" id="IPR002489">
    <property type="entry name" value="Glu_synth_asu_C"/>
</dbReference>
<dbReference type="Gene3D" id="2.160.20.60">
    <property type="entry name" value="Glutamate synthase, alpha subunit, C-terminal domain"/>
    <property type="match status" value="2"/>
</dbReference>
<dbReference type="GO" id="GO:0018493">
    <property type="term" value="F:formylmethanofuran dehydrogenase activity"/>
    <property type="evidence" value="ECO:0007669"/>
    <property type="project" value="InterPro"/>
</dbReference>
<dbReference type="GO" id="GO:0015948">
    <property type="term" value="P:methanogenesis"/>
    <property type="evidence" value="ECO:0007669"/>
    <property type="project" value="InterPro"/>
</dbReference>
<gene>
    <name evidence="2" type="ORF">TAO_0007</name>
</gene>
<evidence type="ECO:0000259" key="1">
    <source>
        <dbReference type="Pfam" id="PF01493"/>
    </source>
</evidence>
<name>A0A1Q2SJS5_9GAMM</name>
<dbReference type="OrthoDB" id="8562860at2"/>
<protein>
    <submittedName>
        <fullName evidence="2">Formylmethanofuran dehydrogenase subunit C</fullName>
    </submittedName>
</protein>
<accession>A0A1Q2SJS5</accession>
<dbReference type="RefSeq" id="WP_096526050.1">
    <property type="nucleotide sequence ID" value="NZ_AP014836.1"/>
</dbReference>